<feature type="compositionally biased region" description="Basic and acidic residues" evidence="2">
    <location>
        <begin position="24"/>
        <end position="36"/>
    </location>
</feature>
<organism evidence="4 5">
    <name type="scientific">Operophtera brumata</name>
    <name type="common">Winter moth</name>
    <name type="synonym">Phalaena brumata</name>
    <dbReference type="NCBI Taxonomy" id="104452"/>
    <lineage>
        <taxon>Eukaryota</taxon>
        <taxon>Metazoa</taxon>
        <taxon>Ecdysozoa</taxon>
        <taxon>Arthropoda</taxon>
        <taxon>Hexapoda</taxon>
        <taxon>Insecta</taxon>
        <taxon>Pterygota</taxon>
        <taxon>Neoptera</taxon>
        <taxon>Endopterygota</taxon>
        <taxon>Lepidoptera</taxon>
        <taxon>Glossata</taxon>
        <taxon>Ditrysia</taxon>
        <taxon>Geometroidea</taxon>
        <taxon>Geometridae</taxon>
        <taxon>Larentiinae</taxon>
        <taxon>Operophtera</taxon>
    </lineage>
</organism>
<dbReference type="InterPro" id="IPR057251">
    <property type="entry name" value="FP_C"/>
</dbReference>
<accession>A0A0L7K438</accession>
<evidence type="ECO:0000259" key="3">
    <source>
        <dbReference type="Pfam" id="PF25298"/>
    </source>
</evidence>
<evidence type="ECO:0000256" key="1">
    <source>
        <dbReference type="SAM" id="Coils"/>
    </source>
</evidence>
<gene>
    <name evidence="4" type="ORF">OBRU01_26306</name>
</gene>
<feature type="domain" description="FP protein C-terminal" evidence="3">
    <location>
        <begin position="248"/>
        <end position="300"/>
    </location>
</feature>
<protein>
    <recommendedName>
        <fullName evidence="3">FP protein C-terminal domain-containing protein</fullName>
    </recommendedName>
</protein>
<feature type="coiled-coil region" evidence="1">
    <location>
        <begin position="70"/>
        <end position="153"/>
    </location>
</feature>
<dbReference type="AlphaFoldDB" id="A0A0L7K438"/>
<reference evidence="4 5" key="1">
    <citation type="journal article" date="2015" name="Genome Biol. Evol.">
        <title>The genome of winter moth (Operophtera brumata) provides a genomic perspective on sexual dimorphism and phenology.</title>
        <authorList>
            <person name="Derks M.F."/>
            <person name="Smit S."/>
            <person name="Salis L."/>
            <person name="Schijlen E."/>
            <person name="Bossers A."/>
            <person name="Mateman C."/>
            <person name="Pijl A.S."/>
            <person name="de Ridder D."/>
            <person name="Groenen M.A."/>
            <person name="Visser M.E."/>
            <person name="Megens H.J."/>
        </authorList>
    </citation>
    <scope>NUCLEOTIDE SEQUENCE [LARGE SCALE GENOMIC DNA]</scope>
    <source>
        <strain evidence="4">WM2013NL</strain>
        <tissue evidence="4">Head and thorax</tissue>
    </source>
</reference>
<name>A0A0L7K438_OPEBR</name>
<evidence type="ECO:0000256" key="2">
    <source>
        <dbReference type="SAM" id="MobiDB-lite"/>
    </source>
</evidence>
<evidence type="ECO:0000313" key="4">
    <source>
        <dbReference type="EMBL" id="KOB52217.1"/>
    </source>
</evidence>
<proteinExistence type="predicted"/>
<sequence>MPLSPHVGTASSLPLHIPSGSQHSESDTDRLSDKSGKITSRRTKRKFEDQDDSKYRTMVADMRMKFSVLASEQNKKLEVLQSTLTEIKERNSEFCKSLDFLALKYEELSGKLERSENDRQDERLYIQSLENKIEQLERQSKGSTVEIRNLTKKSGTESKDDLCDLVKEVGKALKSPIQSFDIYDVYRNNTKGDAIKPITVEFNSVMAKNRFILSFKKFNKDHKPDNLNSKHLHLEGAEKRVFISEALTQKARKLFFLSREFAKENDFNFCWTAYGQIYLRKREGMQHIRVKDAMDLDKLKPKV</sequence>
<feature type="region of interest" description="Disordered" evidence="2">
    <location>
        <begin position="1"/>
        <end position="51"/>
    </location>
</feature>
<evidence type="ECO:0000313" key="5">
    <source>
        <dbReference type="Proteomes" id="UP000037510"/>
    </source>
</evidence>
<dbReference type="EMBL" id="JTDY01012912">
    <property type="protein sequence ID" value="KOB52217.1"/>
    <property type="molecule type" value="Genomic_DNA"/>
</dbReference>
<dbReference type="Proteomes" id="UP000037510">
    <property type="component" value="Unassembled WGS sequence"/>
</dbReference>
<dbReference type="Pfam" id="PF25298">
    <property type="entry name" value="Baculo_FP_2nd"/>
    <property type="match status" value="1"/>
</dbReference>
<comment type="caution">
    <text evidence="4">The sequence shown here is derived from an EMBL/GenBank/DDBJ whole genome shotgun (WGS) entry which is preliminary data.</text>
</comment>
<keyword evidence="1" id="KW-0175">Coiled coil</keyword>
<keyword evidence="5" id="KW-1185">Reference proteome</keyword>